<keyword evidence="8 10" id="KW-1133">Transmembrane helix</keyword>
<dbReference type="PRINTS" id="PR00120">
    <property type="entry name" value="HATPASE"/>
</dbReference>
<proteinExistence type="inferred from homology"/>
<dbReference type="PROSITE" id="PS00154">
    <property type="entry name" value="ATPASE_E1_E2"/>
    <property type="match status" value="1"/>
</dbReference>
<dbReference type="EMBL" id="QLNI01000056">
    <property type="protein sequence ID" value="RAM00237.1"/>
    <property type="molecule type" value="Genomic_DNA"/>
</dbReference>
<dbReference type="GO" id="GO:0016887">
    <property type="term" value="F:ATP hydrolysis activity"/>
    <property type="evidence" value="ECO:0007669"/>
    <property type="project" value="InterPro"/>
</dbReference>
<dbReference type="GO" id="GO:0005886">
    <property type="term" value="C:plasma membrane"/>
    <property type="evidence" value="ECO:0007669"/>
    <property type="project" value="UniProtKB-SubCell"/>
</dbReference>
<feature type="transmembrane region" description="Helical" evidence="10">
    <location>
        <begin position="831"/>
        <end position="851"/>
    </location>
</feature>
<dbReference type="Gene3D" id="3.40.50.1000">
    <property type="entry name" value="HAD superfamily/HAD-like"/>
    <property type="match status" value="1"/>
</dbReference>
<reference evidence="12 15" key="2">
    <citation type="submission" date="2019-02" db="EMBL/GenBank/DDBJ databases">
        <title>Complete genome sequence of Desulfobacter hydrogenophilus AcRS1.</title>
        <authorList>
            <person name="Marietou A."/>
            <person name="Lund M.B."/>
            <person name="Marshall I.P.G."/>
            <person name="Schreiber L."/>
            <person name="Jorgensen B."/>
        </authorList>
    </citation>
    <scope>NUCLEOTIDE SEQUENCE [LARGE SCALE GENOMIC DNA]</scope>
    <source>
        <strain evidence="12 15">AcRS1</strain>
    </source>
</reference>
<feature type="transmembrane region" description="Helical" evidence="10">
    <location>
        <begin position="791"/>
        <end position="811"/>
    </location>
</feature>
<dbReference type="InterPro" id="IPR023299">
    <property type="entry name" value="ATPase_P-typ_cyto_dom_N"/>
</dbReference>
<evidence type="ECO:0000313" key="13">
    <source>
        <dbReference type="EMBL" id="RAM00237.1"/>
    </source>
</evidence>
<dbReference type="Pfam" id="PF13246">
    <property type="entry name" value="Cation_ATPase"/>
    <property type="match status" value="1"/>
</dbReference>
<comment type="subcellular location">
    <subcellularLocation>
        <location evidence="1">Cell membrane</location>
        <topology evidence="1">Multi-pass membrane protein</topology>
    </subcellularLocation>
</comment>
<dbReference type="PANTHER" id="PTHR43294">
    <property type="entry name" value="SODIUM/POTASSIUM-TRANSPORTING ATPASE SUBUNIT ALPHA"/>
    <property type="match status" value="1"/>
</dbReference>
<evidence type="ECO:0000256" key="5">
    <source>
        <dbReference type="ARBA" id="ARBA00022741"/>
    </source>
</evidence>
<dbReference type="InterPro" id="IPR023214">
    <property type="entry name" value="HAD_sf"/>
</dbReference>
<gene>
    <name evidence="13" type="ORF">DO021_20135</name>
    <name evidence="12" type="ORF">EYB58_06495</name>
</gene>
<dbReference type="Proteomes" id="UP000293902">
    <property type="component" value="Chromosome"/>
</dbReference>
<dbReference type="InterPro" id="IPR050510">
    <property type="entry name" value="Cation_transp_ATPase_P-type"/>
</dbReference>
<evidence type="ECO:0000256" key="6">
    <source>
        <dbReference type="ARBA" id="ARBA00022840"/>
    </source>
</evidence>
<evidence type="ECO:0000256" key="4">
    <source>
        <dbReference type="ARBA" id="ARBA00022692"/>
    </source>
</evidence>
<evidence type="ECO:0000313" key="15">
    <source>
        <dbReference type="Proteomes" id="UP000293902"/>
    </source>
</evidence>
<dbReference type="SMART" id="SM00831">
    <property type="entry name" value="Cation_ATPase_N"/>
    <property type="match status" value="1"/>
</dbReference>
<evidence type="ECO:0000313" key="14">
    <source>
        <dbReference type="Proteomes" id="UP000248798"/>
    </source>
</evidence>
<reference evidence="13 14" key="1">
    <citation type="submission" date="2018-06" db="EMBL/GenBank/DDBJ databases">
        <title>Complete Genome Sequence of Desulfobacter hydrogenophilus (DSM3380).</title>
        <authorList>
            <person name="Marietou A."/>
            <person name="Schreiber L."/>
            <person name="Marshall I."/>
            <person name="Jorgensen B."/>
        </authorList>
    </citation>
    <scope>NUCLEOTIDE SEQUENCE [LARGE SCALE GENOMIC DNA]</scope>
    <source>
        <strain evidence="13 14">DSM 3380</strain>
    </source>
</reference>
<evidence type="ECO:0000256" key="9">
    <source>
        <dbReference type="ARBA" id="ARBA00023136"/>
    </source>
</evidence>
<evidence type="ECO:0000259" key="11">
    <source>
        <dbReference type="SMART" id="SM00831"/>
    </source>
</evidence>
<accession>A0A328FB39</accession>
<dbReference type="Gene3D" id="2.70.150.10">
    <property type="entry name" value="Calcium-transporting ATPase, cytoplasmic transduction domain A"/>
    <property type="match status" value="1"/>
</dbReference>
<evidence type="ECO:0000256" key="1">
    <source>
        <dbReference type="ARBA" id="ARBA00004651"/>
    </source>
</evidence>
<dbReference type="EMBL" id="CP036313">
    <property type="protein sequence ID" value="QBH12594.1"/>
    <property type="molecule type" value="Genomic_DNA"/>
</dbReference>
<name>A0A328FB39_9BACT</name>
<feature type="transmembrane region" description="Helical" evidence="10">
    <location>
        <begin position="87"/>
        <end position="107"/>
    </location>
</feature>
<evidence type="ECO:0000256" key="7">
    <source>
        <dbReference type="ARBA" id="ARBA00022967"/>
    </source>
</evidence>
<dbReference type="RefSeq" id="WP_111960017.1">
    <property type="nucleotide sequence ID" value="NZ_CP036313.1"/>
</dbReference>
<keyword evidence="4 10" id="KW-0812">Transmembrane</keyword>
<dbReference type="Pfam" id="PF00122">
    <property type="entry name" value="E1-E2_ATPase"/>
    <property type="match status" value="1"/>
</dbReference>
<dbReference type="Pfam" id="PF00689">
    <property type="entry name" value="Cation_ATPase_C"/>
    <property type="match status" value="1"/>
</dbReference>
<feature type="transmembrane region" description="Helical" evidence="10">
    <location>
        <begin position="863"/>
        <end position="882"/>
    </location>
</feature>
<dbReference type="GO" id="GO:0005524">
    <property type="term" value="F:ATP binding"/>
    <property type="evidence" value="ECO:0007669"/>
    <property type="project" value="UniProtKB-KW"/>
</dbReference>
<dbReference type="FunFam" id="3.40.50.1000:FF:000028">
    <property type="entry name" value="Calcium-transporting P-type ATPase, putative"/>
    <property type="match status" value="1"/>
</dbReference>
<keyword evidence="7" id="KW-1278">Translocase</keyword>
<evidence type="ECO:0000256" key="3">
    <source>
        <dbReference type="ARBA" id="ARBA00022475"/>
    </source>
</evidence>
<dbReference type="OrthoDB" id="5496529at2"/>
<feature type="transmembrane region" description="Helical" evidence="10">
    <location>
        <begin position="276"/>
        <end position="303"/>
    </location>
</feature>
<comment type="similarity">
    <text evidence="2">Belongs to the cation transport ATPase (P-type) (TC 3.A.3) family. Type IIA subfamily.</text>
</comment>
<dbReference type="InterPro" id="IPR001757">
    <property type="entry name" value="P_typ_ATPase"/>
</dbReference>
<feature type="transmembrane region" description="Helical" evidence="10">
    <location>
        <begin position="249"/>
        <end position="270"/>
    </location>
</feature>
<dbReference type="Gene3D" id="3.40.1110.10">
    <property type="entry name" value="Calcium-transporting ATPase, cytoplasmic domain N"/>
    <property type="match status" value="1"/>
</dbReference>
<dbReference type="InterPro" id="IPR018303">
    <property type="entry name" value="ATPase_P-typ_P_site"/>
</dbReference>
<dbReference type="PRINTS" id="PR00119">
    <property type="entry name" value="CATATPASE"/>
</dbReference>
<feature type="transmembrane region" description="Helical" evidence="10">
    <location>
        <begin position="744"/>
        <end position="771"/>
    </location>
</feature>
<dbReference type="SFLD" id="SFLDF00027">
    <property type="entry name" value="p-type_atpase"/>
    <property type="match status" value="1"/>
</dbReference>
<evidence type="ECO:0000256" key="8">
    <source>
        <dbReference type="ARBA" id="ARBA00022989"/>
    </source>
</evidence>
<evidence type="ECO:0000256" key="2">
    <source>
        <dbReference type="ARBA" id="ARBA00005675"/>
    </source>
</evidence>
<dbReference type="Gene3D" id="1.20.1110.10">
    <property type="entry name" value="Calcium-transporting ATPase, transmembrane domain"/>
    <property type="match status" value="1"/>
</dbReference>
<dbReference type="InterPro" id="IPR008250">
    <property type="entry name" value="ATPase_P-typ_transduc_dom_A_sf"/>
</dbReference>
<keyword evidence="6" id="KW-0067">ATP-binding</keyword>
<dbReference type="InterPro" id="IPR036412">
    <property type="entry name" value="HAD-like_sf"/>
</dbReference>
<dbReference type="FunFam" id="3.40.50.1000:FF:000001">
    <property type="entry name" value="Phospholipid-transporting ATPase IC"/>
    <property type="match status" value="1"/>
</dbReference>
<keyword evidence="5" id="KW-0547">Nucleotide-binding</keyword>
<dbReference type="SUPFAM" id="SSF81665">
    <property type="entry name" value="Calcium ATPase, transmembrane domain M"/>
    <property type="match status" value="1"/>
</dbReference>
<evidence type="ECO:0000256" key="10">
    <source>
        <dbReference type="SAM" id="Phobius"/>
    </source>
</evidence>
<dbReference type="InterPro" id="IPR006068">
    <property type="entry name" value="ATPase_P-typ_cation-transptr_C"/>
</dbReference>
<keyword evidence="3" id="KW-1003">Cell membrane</keyword>
<keyword evidence="15" id="KW-1185">Reference proteome</keyword>
<keyword evidence="9 10" id="KW-0472">Membrane</keyword>
<dbReference type="NCBIfam" id="TIGR01494">
    <property type="entry name" value="ATPase_P-type"/>
    <property type="match status" value="2"/>
</dbReference>
<feature type="transmembrane region" description="Helical" evidence="10">
    <location>
        <begin position="60"/>
        <end position="81"/>
    </location>
</feature>
<dbReference type="SUPFAM" id="SSF56784">
    <property type="entry name" value="HAD-like"/>
    <property type="match status" value="1"/>
</dbReference>
<dbReference type="AlphaFoldDB" id="A0A328FB39"/>
<organism evidence="13 14">
    <name type="scientific">Desulfobacter hydrogenophilus</name>
    <dbReference type="NCBI Taxonomy" id="2291"/>
    <lineage>
        <taxon>Bacteria</taxon>
        <taxon>Pseudomonadati</taxon>
        <taxon>Thermodesulfobacteriota</taxon>
        <taxon>Desulfobacteria</taxon>
        <taxon>Desulfobacterales</taxon>
        <taxon>Desulfobacteraceae</taxon>
        <taxon>Desulfobacter</taxon>
    </lineage>
</organism>
<feature type="domain" description="Cation-transporting P-type ATPase N-terminal" evidence="11">
    <location>
        <begin position="7"/>
        <end position="80"/>
    </location>
</feature>
<dbReference type="SFLD" id="SFLDG00002">
    <property type="entry name" value="C1.7:_P-type_atpase_like"/>
    <property type="match status" value="1"/>
</dbReference>
<dbReference type="PANTHER" id="PTHR43294:SF21">
    <property type="entry name" value="CATION TRANSPORTING ATPASE"/>
    <property type="match status" value="1"/>
</dbReference>
<dbReference type="InterPro" id="IPR059000">
    <property type="entry name" value="ATPase_P-type_domA"/>
</dbReference>
<dbReference type="Proteomes" id="UP000248798">
    <property type="component" value="Unassembled WGS sequence"/>
</dbReference>
<evidence type="ECO:0000313" key="12">
    <source>
        <dbReference type="EMBL" id="QBH12594.1"/>
    </source>
</evidence>
<dbReference type="InterPro" id="IPR023298">
    <property type="entry name" value="ATPase_P-typ_TM_dom_sf"/>
</dbReference>
<dbReference type="SFLD" id="SFLDS00003">
    <property type="entry name" value="Haloacid_Dehalogenase"/>
    <property type="match status" value="1"/>
</dbReference>
<dbReference type="SUPFAM" id="SSF81653">
    <property type="entry name" value="Calcium ATPase, transduction domain A"/>
    <property type="match status" value="1"/>
</dbReference>
<sequence>MSSQGKQIQHLAPDRVYTLLETNPEGLHGEEVEERLLNVGRNSFDIPDRWKMLRNFGKQFTNFFTILLIVSAIICVVAHRLNPGESMNFLGWALFVVALLNAFFSFIQEYRAERAMEALKKFLPQMVEVQRQGQVIKVPAEEIVPGDLLILAEGDKITADARVVEAEGLLVDNAPLTGEANPCVLVHGASSSRLVESNNIAFAGCTVIRGSGKAVVFATGLRTEFGKLAHLSQEIKRASSPLEQETAHMVRVLTVIAVSMGFAFFMYGMVTGRPLWVNLVFMMGIIVANVPEGLLPTFTLSLAMGSLRMARKNVLVKSLNAVEALGAVHVICSDKTGTLTENKLTITELLSPLHGRPLADQEQLDLLTLALAASEVRGIDHLSGDPLDVAVAERLTILGADLEALRERIEHYFTFDVEKRRSAGIMTVAGKRFFVVKGAFEALSPIVVSVRSAKGQEAVDARALGQAEEVLRGMAGQGLRVIALACRELEGGAQDFSSLQDALEKELVLVGFIGIEDPLRKEVPAAVRKCHTAGIDVLLITGDHPDTAQAIARKAGILPQEDDPVMLMTGADLEHLTEAGLMERLGQGTRVFARTTPEQKMKIVAALKTMEKVVAMTGDGVNDAPALKAADVGIAMGRQGTDVARESAQIILLDDNFASIVAGIEEGRTVFGNIKKFTNYVLVSNGPEILPYLLYILLPVPLALNVIQILSIDLGTDIIPSMALGQEPPDSETMNQPPRLREQGLLTLSLIMHSYLFLGLLEGLWSLGLFFYVLTSGGWRFGEDLATTDPLYHSAMGIALSTILLMQIGNLLGRRFARRSGLDGGIFKNRLMLLGIIIQVVFSWATLYFPPLQKILNTGPVPLSIYFLAWFGIILIFGSDYLRKRYLENRERTSLAER</sequence>
<protein>
    <submittedName>
        <fullName evidence="13">Cation-transporting P-type ATPase</fullName>
    </submittedName>
</protein>
<dbReference type="Pfam" id="PF00690">
    <property type="entry name" value="Cation_ATPase_N"/>
    <property type="match status" value="1"/>
</dbReference>
<dbReference type="InterPro" id="IPR044492">
    <property type="entry name" value="P_typ_ATPase_HD_dom"/>
</dbReference>
<dbReference type="InterPro" id="IPR004014">
    <property type="entry name" value="ATPase_P-typ_cation-transptr_N"/>
</dbReference>